<evidence type="ECO:0000256" key="6">
    <source>
        <dbReference type="ARBA" id="ARBA00022989"/>
    </source>
</evidence>
<proteinExistence type="inferred from homology"/>
<feature type="transmembrane region" description="Helical" evidence="8">
    <location>
        <begin position="284"/>
        <end position="304"/>
    </location>
</feature>
<dbReference type="GO" id="GO:0005886">
    <property type="term" value="C:plasma membrane"/>
    <property type="evidence" value="ECO:0007669"/>
    <property type="project" value="UniProtKB-SubCell"/>
</dbReference>
<evidence type="ECO:0000256" key="5">
    <source>
        <dbReference type="ARBA" id="ARBA00022692"/>
    </source>
</evidence>
<evidence type="ECO:0000256" key="7">
    <source>
        <dbReference type="ARBA" id="ARBA00023136"/>
    </source>
</evidence>
<dbReference type="InterPro" id="IPR013525">
    <property type="entry name" value="ABC2_TM"/>
</dbReference>
<comment type="subcellular location">
    <subcellularLocation>
        <location evidence="1">Cell membrane</location>
        <topology evidence="1">Multi-pass membrane protein</topology>
    </subcellularLocation>
</comment>
<feature type="transmembrane region" description="Helical" evidence="8">
    <location>
        <begin position="337"/>
        <end position="357"/>
    </location>
</feature>
<comment type="similarity">
    <text evidence="2">Belongs to the ABC-2 integral membrane protein family.</text>
</comment>
<reference evidence="10 11" key="1">
    <citation type="submission" date="2018-04" db="EMBL/GenBank/DDBJ databases">
        <authorList>
            <person name="Go L.Y."/>
            <person name="Mitchell J.A."/>
        </authorList>
    </citation>
    <scope>NUCLEOTIDE SEQUENCE [LARGE SCALE GENOMIC DNA]</scope>
    <source>
        <strain evidence="10">ULC066bin1</strain>
    </source>
</reference>
<feature type="transmembrane region" description="Helical" evidence="8">
    <location>
        <begin position="170"/>
        <end position="194"/>
    </location>
</feature>
<dbReference type="AlphaFoldDB" id="A0A2W4XU29"/>
<sequence>MKRILSQCAKELSQFKRDRLTLALAFLLPLITLFIFGFAIRLEAKNIPLVIQDYDRSPISQRYVAKLFATNQFIFVPWNVNDSVEIALDRAIAKAGVIIPPEFSRRIAAGNIADVQVLVDGTDSNNARVIKNSIKATTNDFMQSEGLIPETNLLTTRSRLWFNPARQESLYIVPGVYAVVLWIFPSLLSAIAMVREKERQTILQVYASSMTSTELILGKGLAYLIVSLGIALVVMGIGAIVFGLSFAGDPTPLLVAIPIYLWASVMFGTMLGTRTTNQNAAVQGVALVGFLTALLLSGFIYPLSNIPFPLSLLPNVIPARYFIEITRDAYVRGTGWIGVWFAEVMIFAIGMFFFNVARRVLSRMQLND</sequence>
<dbReference type="PROSITE" id="PS51012">
    <property type="entry name" value="ABC_TM2"/>
    <property type="match status" value="1"/>
</dbReference>
<evidence type="ECO:0000313" key="11">
    <source>
        <dbReference type="Proteomes" id="UP000249467"/>
    </source>
</evidence>
<gene>
    <name evidence="10" type="ORF">DCF19_15585</name>
</gene>
<keyword evidence="7 8" id="KW-0472">Membrane</keyword>
<keyword evidence="4" id="KW-1003">Cell membrane</keyword>
<dbReference type="InterPro" id="IPR051449">
    <property type="entry name" value="ABC-2_transporter_component"/>
</dbReference>
<dbReference type="GO" id="GO:0140359">
    <property type="term" value="F:ABC-type transporter activity"/>
    <property type="evidence" value="ECO:0007669"/>
    <property type="project" value="InterPro"/>
</dbReference>
<evidence type="ECO:0000256" key="1">
    <source>
        <dbReference type="ARBA" id="ARBA00004651"/>
    </source>
</evidence>
<feature type="transmembrane region" description="Helical" evidence="8">
    <location>
        <begin position="253"/>
        <end position="272"/>
    </location>
</feature>
<keyword evidence="5 8" id="KW-0812">Transmembrane</keyword>
<evidence type="ECO:0000256" key="8">
    <source>
        <dbReference type="SAM" id="Phobius"/>
    </source>
</evidence>
<dbReference type="Gene3D" id="3.40.1710.10">
    <property type="entry name" value="abc type-2 transporter like domain"/>
    <property type="match status" value="1"/>
</dbReference>
<dbReference type="PANTHER" id="PTHR30294">
    <property type="entry name" value="MEMBRANE COMPONENT OF ABC TRANSPORTER YHHJ-RELATED"/>
    <property type="match status" value="1"/>
</dbReference>
<feature type="domain" description="ABC transmembrane type-2" evidence="9">
    <location>
        <begin position="127"/>
        <end position="364"/>
    </location>
</feature>
<keyword evidence="6 8" id="KW-1133">Transmembrane helix</keyword>
<evidence type="ECO:0000256" key="2">
    <source>
        <dbReference type="ARBA" id="ARBA00007783"/>
    </source>
</evidence>
<protein>
    <submittedName>
        <fullName evidence="10">ABC transporter permease</fullName>
    </submittedName>
</protein>
<dbReference type="PANTHER" id="PTHR30294:SF29">
    <property type="entry name" value="MULTIDRUG ABC TRANSPORTER PERMEASE YBHS-RELATED"/>
    <property type="match status" value="1"/>
</dbReference>
<organism evidence="10 11">
    <name type="scientific">Pseudanabaena frigida</name>
    <dbReference type="NCBI Taxonomy" id="945775"/>
    <lineage>
        <taxon>Bacteria</taxon>
        <taxon>Bacillati</taxon>
        <taxon>Cyanobacteriota</taxon>
        <taxon>Cyanophyceae</taxon>
        <taxon>Pseudanabaenales</taxon>
        <taxon>Pseudanabaenaceae</taxon>
        <taxon>Pseudanabaena</taxon>
    </lineage>
</organism>
<dbReference type="Proteomes" id="UP000249467">
    <property type="component" value="Unassembled WGS sequence"/>
</dbReference>
<feature type="transmembrane region" description="Helical" evidence="8">
    <location>
        <begin position="20"/>
        <end position="40"/>
    </location>
</feature>
<keyword evidence="3" id="KW-0813">Transport</keyword>
<comment type="caution">
    <text evidence="10">The sequence shown here is derived from an EMBL/GenBank/DDBJ whole genome shotgun (WGS) entry which is preliminary data.</text>
</comment>
<dbReference type="Pfam" id="PF12698">
    <property type="entry name" value="ABC2_membrane_3"/>
    <property type="match status" value="1"/>
</dbReference>
<evidence type="ECO:0000256" key="4">
    <source>
        <dbReference type="ARBA" id="ARBA00022475"/>
    </source>
</evidence>
<name>A0A2W4XU29_9CYAN</name>
<evidence type="ECO:0000313" key="10">
    <source>
        <dbReference type="EMBL" id="PZO38891.1"/>
    </source>
</evidence>
<dbReference type="EMBL" id="QBML01000021">
    <property type="protein sequence ID" value="PZO38891.1"/>
    <property type="molecule type" value="Genomic_DNA"/>
</dbReference>
<accession>A0A2W4XU29</accession>
<dbReference type="InterPro" id="IPR047817">
    <property type="entry name" value="ABC2_TM_bact-type"/>
</dbReference>
<evidence type="ECO:0000259" key="9">
    <source>
        <dbReference type="PROSITE" id="PS51012"/>
    </source>
</evidence>
<reference evidence="10 11" key="2">
    <citation type="submission" date="2018-06" db="EMBL/GenBank/DDBJ databases">
        <title>Metagenomic assembly of (sub)arctic Cyanobacteria and their associated microbiome from non-axenic cultures.</title>
        <authorList>
            <person name="Baurain D."/>
        </authorList>
    </citation>
    <scope>NUCLEOTIDE SEQUENCE [LARGE SCALE GENOMIC DNA]</scope>
    <source>
        <strain evidence="10">ULC066bin1</strain>
    </source>
</reference>
<feature type="transmembrane region" description="Helical" evidence="8">
    <location>
        <begin position="220"/>
        <end position="247"/>
    </location>
</feature>
<evidence type="ECO:0000256" key="3">
    <source>
        <dbReference type="ARBA" id="ARBA00022448"/>
    </source>
</evidence>